<name>A0ABR4TYD9_9FLAO</name>
<reference evidence="1 2" key="1">
    <citation type="submission" date="2014-07" db="EMBL/GenBank/DDBJ databases">
        <authorList>
            <person name="Pisani N.G."/>
            <person name="Newman J.D."/>
        </authorList>
    </citation>
    <scope>NUCLEOTIDE SEQUENCE [LARGE SCALE GENOMIC DNA]</scope>
    <source>
        <strain evidence="1 2">LMG 24720</strain>
    </source>
</reference>
<sequence>MTLINNMNDLLEIYEVKASDTLSKIGSGIGMTGDEVRDFHNANCEQHGMMYFNSLIGIEKIILPKNHKSAVQIKKENTDSVPAKILSPEFYAETYEVVESYESDFENKLEINYTLDIQLTKIEENQVKSFAASVHCYNFQKNGEKPDDKMSELSIACAQSIAPIQFYISSEGKVSGISHFENLLKTFEEKRKDLEDFYIGEVSKKYMDKFAEGLSNKEYFEKQLSSTLLYQVLFPRMTWFHKYDVWKDEFYLVKNSFPLNCVFKAEFIHLDEEQIQTGIKGEIEDNISLQELLKGRKFEEEPDEPLVGVVELKYTTEKNTKQLLSAEAGIALLHEGEIYRKQKIKLSKI</sequence>
<keyword evidence="2" id="KW-1185">Reference proteome</keyword>
<dbReference type="EMBL" id="JPEP01000002">
    <property type="protein sequence ID" value="KEY18972.1"/>
    <property type="molecule type" value="Genomic_DNA"/>
</dbReference>
<organism evidence="1 2">
    <name type="scientific">Kaistella antarctica</name>
    <dbReference type="NCBI Taxonomy" id="266748"/>
    <lineage>
        <taxon>Bacteria</taxon>
        <taxon>Pseudomonadati</taxon>
        <taxon>Bacteroidota</taxon>
        <taxon>Flavobacteriia</taxon>
        <taxon>Flavobacteriales</taxon>
        <taxon>Weeksellaceae</taxon>
        <taxon>Chryseobacterium group</taxon>
        <taxon>Kaistella</taxon>
    </lineage>
</organism>
<evidence type="ECO:0000313" key="1">
    <source>
        <dbReference type="EMBL" id="KEY18972.1"/>
    </source>
</evidence>
<protein>
    <recommendedName>
        <fullName evidence="3">LysM domain-containing protein</fullName>
    </recommendedName>
</protein>
<dbReference type="Proteomes" id="UP000028349">
    <property type="component" value="Unassembled WGS sequence"/>
</dbReference>
<evidence type="ECO:0008006" key="3">
    <source>
        <dbReference type="Google" id="ProtNLM"/>
    </source>
</evidence>
<accession>A0ABR4TYD9</accession>
<proteinExistence type="predicted"/>
<comment type="caution">
    <text evidence="1">The sequence shown here is derived from an EMBL/GenBank/DDBJ whole genome shotgun (WGS) entry which is preliminary data.</text>
</comment>
<gene>
    <name evidence="1" type="ORF">HY04_10990</name>
</gene>
<evidence type="ECO:0000313" key="2">
    <source>
        <dbReference type="Proteomes" id="UP000028349"/>
    </source>
</evidence>